<evidence type="ECO:0000313" key="2">
    <source>
        <dbReference type="EMBL" id="QFU77707.1"/>
    </source>
</evidence>
<dbReference type="InterPro" id="IPR013560">
    <property type="entry name" value="DUF1722"/>
</dbReference>
<dbReference type="PIRSF" id="PIRSF037004">
    <property type="entry name" value="UCP037004"/>
    <property type="match status" value="1"/>
</dbReference>
<dbReference type="KEGG" id="halc:EY643_01130"/>
<dbReference type="EMBL" id="CP036422">
    <property type="protein sequence ID" value="QFU77707.1"/>
    <property type="molecule type" value="Genomic_DNA"/>
</dbReference>
<accession>A0A5P9NPJ0</accession>
<dbReference type="PANTHER" id="PTHR30087:SF0">
    <property type="entry name" value="INNER MEMBRANE PROTEIN"/>
    <property type="match status" value="1"/>
</dbReference>
<proteinExistence type="predicted"/>
<protein>
    <submittedName>
        <fullName evidence="2">DUF1722 domain-containing protein</fullName>
    </submittedName>
</protein>
<evidence type="ECO:0000259" key="1">
    <source>
        <dbReference type="Pfam" id="PF08349"/>
    </source>
</evidence>
<keyword evidence="3" id="KW-1185">Reference proteome</keyword>
<dbReference type="PANTHER" id="PTHR30087">
    <property type="entry name" value="INNER MEMBRANE PROTEIN"/>
    <property type="match status" value="1"/>
</dbReference>
<reference evidence="2 3" key="1">
    <citation type="submission" date="2019-02" db="EMBL/GenBank/DDBJ databases">
        <authorList>
            <person name="Li S.-H."/>
        </authorList>
    </citation>
    <scope>NUCLEOTIDE SEQUENCE [LARGE SCALE GENOMIC DNA]</scope>
    <source>
        <strain evidence="2 3">IMCC14385</strain>
    </source>
</reference>
<name>A0A5P9NPJ0_9GAMM</name>
<dbReference type="Pfam" id="PF04463">
    <property type="entry name" value="2-thiour_desulf"/>
    <property type="match status" value="1"/>
</dbReference>
<dbReference type="Pfam" id="PF08349">
    <property type="entry name" value="DUF1722"/>
    <property type="match status" value="1"/>
</dbReference>
<dbReference type="InterPro" id="IPR007553">
    <property type="entry name" value="2-thiour_desulf"/>
</dbReference>
<dbReference type="Proteomes" id="UP000326287">
    <property type="component" value="Chromosome"/>
</dbReference>
<gene>
    <name evidence="2" type="ORF">EY643_01130</name>
</gene>
<organism evidence="2 3">
    <name type="scientific">Halioglobus maricola</name>
    <dbReference type="NCBI Taxonomy" id="2601894"/>
    <lineage>
        <taxon>Bacteria</taxon>
        <taxon>Pseudomonadati</taxon>
        <taxon>Pseudomonadota</taxon>
        <taxon>Gammaproteobacteria</taxon>
        <taxon>Cellvibrionales</taxon>
        <taxon>Halieaceae</taxon>
        <taxon>Halioglobus</taxon>
    </lineage>
</organism>
<feature type="domain" description="DUF1722" evidence="1">
    <location>
        <begin position="189"/>
        <end position="305"/>
    </location>
</feature>
<evidence type="ECO:0000313" key="3">
    <source>
        <dbReference type="Proteomes" id="UP000326287"/>
    </source>
</evidence>
<dbReference type="InterPro" id="IPR017087">
    <property type="entry name" value="UCP037004"/>
</dbReference>
<dbReference type="OrthoDB" id="495783at2"/>
<dbReference type="AlphaFoldDB" id="A0A5P9NPJ0"/>
<sequence>MKIPLGISSCLLGQKVRFDSGHKHNPYITQNLGEFFSFQAFCPEVSIGLGTPREPIRLVNNADDDSVRCVGTKDPSLDVTDELVASARAQASWVSSVYGYIFKKDSPSCGMERVKVYRKSSATRDGRGMFAGEIMDMFPNLPVEEEGRLNDARLRENFVKRVFFYKRWCDLISDQPEKRDLVEFHARNKLIYMSHNQTKARELGRLVADIGGQDIDTFCESYLAGVTEIMQKPASRRNHCNVLSHIQGYLKRKLDADDRAELDQMIEQYRLGYIPLIVPITILRHHFRKTPDPYINQSYYMQPHPQELMLHNQL</sequence>